<gene>
    <name evidence="2" type="ORF">M513_12173</name>
</gene>
<dbReference type="AlphaFoldDB" id="A0A085LPT7"/>
<reference evidence="2 3" key="1">
    <citation type="journal article" date="2014" name="Nat. Genet.">
        <title>Genome and transcriptome of the porcine whipworm Trichuris suis.</title>
        <authorList>
            <person name="Jex A.R."/>
            <person name="Nejsum P."/>
            <person name="Schwarz E.M."/>
            <person name="Hu L."/>
            <person name="Young N.D."/>
            <person name="Hall R.S."/>
            <person name="Korhonen P.K."/>
            <person name="Liao S."/>
            <person name="Thamsborg S."/>
            <person name="Xia J."/>
            <person name="Xu P."/>
            <person name="Wang S."/>
            <person name="Scheerlinck J.P."/>
            <person name="Hofmann A."/>
            <person name="Sternberg P.W."/>
            <person name="Wang J."/>
            <person name="Gasser R.B."/>
        </authorList>
    </citation>
    <scope>NUCLEOTIDE SEQUENCE [LARGE SCALE GENOMIC DNA]</scope>
    <source>
        <strain evidence="2">DCEP-RM93M</strain>
    </source>
</reference>
<evidence type="ECO:0000313" key="2">
    <source>
        <dbReference type="EMBL" id="KFD46983.1"/>
    </source>
</evidence>
<proteinExistence type="predicted"/>
<evidence type="ECO:0000313" key="3">
    <source>
        <dbReference type="Proteomes" id="UP000030764"/>
    </source>
</evidence>
<organism evidence="2 3">
    <name type="scientific">Trichuris suis</name>
    <name type="common">pig whipworm</name>
    <dbReference type="NCBI Taxonomy" id="68888"/>
    <lineage>
        <taxon>Eukaryota</taxon>
        <taxon>Metazoa</taxon>
        <taxon>Ecdysozoa</taxon>
        <taxon>Nematoda</taxon>
        <taxon>Enoplea</taxon>
        <taxon>Dorylaimia</taxon>
        <taxon>Trichinellida</taxon>
        <taxon>Trichuridae</taxon>
        <taxon>Trichuris</taxon>
    </lineage>
</organism>
<accession>A0A085LPT7</accession>
<protein>
    <submittedName>
        <fullName evidence="2">Uncharacterized protein</fullName>
    </submittedName>
</protein>
<evidence type="ECO:0000256" key="1">
    <source>
        <dbReference type="SAM" id="MobiDB-lite"/>
    </source>
</evidence>
<keyword evidence="3" id="KW-1185">Reference proteome</keyword>
<sequence>GVVSGPPPRPASQPLAGQARHGIGETRGERTANVQLRINWIHETKRLLTSYCDILSPQLGKIFESDSSKENMTKATTSLATRFLICWSPSFQEPLFKLPLLLLENNSNYAPILATECARCLAQPTADPAVFVNLVQSVYPVDAGRSFVTVLFL</sequence>
<feature type="non-terminal residue" evidence="2">
    <location>
        <position position="153"/>
    </location>
</feature>
<dbReference type="Proteomes" id="UP000030764">
    <property type="component" value="Unassembled WGS sequence"/>
</dbReference>
<name>A0A085LPT7_9BILA</name>
<feature type="region of interest" description="Disordered" evidence="1">
    <location>
        <begin position="1"/>
        <end position="26"/>
    </location>
</feature>
<feature type="compositionally biased region" description="Pro residues" evidence="1">
    <location>
        <begin position="1"/>
        <end position="11"/>
    </location>
</feature>
<feature type="non-terminal residue" evidence="2">
    <location>
        <position position="1"/>
    </location>
</feature>
<dbReference type="EMBL" id="KL363345">
    <property type="protein sequence ID" value="KFD46983.1"/>
    <property type="molecule type" value="Genomic_DNA"/>
</dbReference>